<organism evidence="1 2">
    <name type="scientific">Gordonia asplenii</name>
    <dbReference type="NCBI Taxonomy" id="2725283"/>
    <lineage>
        <taxon>Bacteria</taxon>
        <taxon>Bacillati</taxon>
        <taxon>Actinomycetota</taxon>
        <taxon>Actinomycetes</taxon>
        <taxon>Mycobacteriales</taxon>
        <taxon>Gordoniaceae</taxon>
        <taxon>Gordonia</taxon>
    </lineage>
</organism>
<dbReference type="AlphaFoldDB" id="A0A848KRG9"/>
<comment type="caution">
    <text evidence="1">The sequence shown here is derived from an EMBL/GenBank/DDBJ whole genome shotgun (WGS) entry which is preliminary data.</text>
</comment>
<protein>
    <submittedName>
        <fullName evidence="1">Uncharacterized protein</fullName>
    </submittedName>
</protein>
<sequence length="82" mass="9232">MSDALRRWAEKLEAWYVAFMDLLVTAPAAPDYPVLDDQQLRLRAMELAVQWTTRTPAMTTSSLAVIADDIARYIRTGSGATW</sequence>
<gene>
    <name evidence="1" type="ORF">HH308_06445</name>
</gene>
<keyword evidence="2" id="KW-1185">Reference proteome</keyword>
<reference evidence="1 2" key="1">
    <citation type="submission" date="2020-04" db="EMBL/GenBank/DDBJ databases">
        <title>Gordonia sp. nov. TBRC 11910.</title>
        <authorList>
            <person name="Suriyachadkun C."/>
        </authorList>
    </citation>
    <scope>NUCLEOTIDE SEQUENCE [LARGE SCALE GENOMIC DNA]</scope>
    <source>
        <strain evidence="1 2">TBRC 11910</strain>
    </source>
</reference>
<evidence type="ECO:0000313" key="1">
    <source>
        <dbReference type="EMBL" id="NMO00852.1"/>
    </source>
</evidence>
<accession>A0A848KRG9</accession>
<evidence type="ECO:0000313" key="2">
    <source>
        <dbReference type="Proteomes" id="UP000550729"/>
    </source>
</evidence>
<dbReference type="RefSeq" id="WP_170193357.1">
    <property type="nucleotide sequence ID" value="NZ_JABBNB010000005.1"/>
</dbReference>
<dbReference type="EMBL" id="JABBNB010000005">
    <property type="protein sequence ID" value="NMO00852.1"/>
    <property type="molecule type" value="Genomic_DNA"/>
</dbReference>
<dbReference type="Proteomes" id="UP000550729">
    <property type="component" value="Unassembled WGS sequence"/>
</dbReference>
<name>A0A848KRG9_9ACTN</name>
<proteinExistence type="predicted"/>